<dbReference type="CDD" id="cd01949">
    <property type="entry name" value="GGDEF"/>
    <property type="match status" value="1"/>
</dbReference>
<comment type="catalytic activity">
    <reaction evidence="2">
        <text>2 GTP = 3',3'-c-di-GMP + 2 diphosphate</text>
        <dbReference type="Rhea" id="RHEA:24898"/>
        <dbReference type="ChEBI" id="CHEBI:33019"/>
        <dbReference type="ChEBI" id="CHEBI:37565"/>
        <dbReference type="ChEBI" id="CHEBI:58805"/>
        <dbReference type="EC" id="2.7.7.65"/>
    </reaction>
</comment>
<comment type="caution">
    <text evidence="5">The sequence shown here is derived from an EMBL/GenBank/DDBJ whole genome shotgun (WGS) entry which is preliminary data.</text>
</comment>
<dbReference type="SUPFAM" id="SSF55073">
    <property type="entry name" value="Nucleotide cyclase"/>
    <property type="match status" value="1"/>
</dbReference>
<dbReference type="Gene3D" id="3.30.70.270">
    <property type="match status" value="1"/>
</dbReference>
<feature type="transmembrane region" description="Helical" evidence="3">
    <location>
        <begin position="125"/>
        <end position="142"/>
    </location>
</feature>
<proteinExistence type="predicted"/>
<feature type="transmembrane region" description="Helical" evidence="3">
    <location>
        <begin position="91"/>
        <end position="113"/>
    </location>
</feature>
<dbReference type="InterPro" id="IPR000160">
    <property type="entry name" value="GGDEF_dom"/>
</dbReference>
<dbReference type="PANTHER" id="PTHR45138">
    <property type="entry name" value="REGULATORY COMPONENTS OF SENSORY TRANSDUCTION SYSTEM"/>
    <property type="match status" value="1"/>
</dbReference>
<evidence type="ECO:0000259" key="4">
    <source>
        <dbReference type="PROSITE" id="PS50887"/>
    </source>
</evidence>
<dbReference type="RefSeq" id="WP_325774990.1">
    <property type="nucleotide sequence ID" value="NZ_VTDN01000003.1"/>
</dbReference>
<evidence type="ECO:0000256" key="1">
    <source>
        <dbReference type="ARBA" id="ARBA00012528"/>
    </source>
</evidence>
<evidence type="ECO:0000313" key="5">
    <source>
        <dbReference type="EMBL" id="MEB5476480.1"/>
    </source>
</evidence>
<dbReference type="InterPro" id="IPR050469">
    <property type="entry name" value="Diguanylate_Cyclase"/>
</dbReference>
<keyword evidence="3" id="KW-1133">Transmembrane helix</keyword>
<evidence type="ECO:0000256" key="3">
    <source>
        <dbReference type="SAM" id="Phobius"/>
    </source>
</evidence>
<dbReference type="PANTHER" id="PTHR45138:SF9">
    <property type="entry name" value="DIGUANYLATE CYCLASE DGCM-RELATED"/>
    <property type="match status" value="1"/>
</dbReference>
<dbReference type="Proteomes" id="UP001339883">
    <property type="component" value="Unassembled WGS sequence"/>
</dbReference>
<dbReference type="PROSITE" id="PS50887">
    <property type="entry name" value="GGDEF"/>
    <property type="match status" value="1"/>
</dbReference>
<dbReference type="EMBL" id="VTDN01000003">
    <property type="protein sequence ID" value="MEB5476480.1"/>
    <property type="molecule type" value="Genomic_DNA"/>
</dbReference>
<protein>
    <recommendedName>
        <fullName evidence="1">diguanylate cyclase</fullName>
        <ecNumber evidence="1">2.7.7.65</ecNumber>
    </recommendedName>
</protein>
<keyword evidence="6" id="KW-1185">Reference proteome</keyword>
<evidence type="ECO:0000256" key="2">
    <source>
        <dbReference type="ARBA" id="ARBA00034247"/>
    </source>
</evidence>
<name>A0ABU6DRM6_9GAMM</name>
<evidence type="ECO:0000313" key="6">
    <source>
        <dbReference type="Proteomes" id="UP001339883"/>
    </source>
</evidence>
<gene>
    <name evidence="5" type="ORF">I2F25_05350</name>
</gene>
<feature type="transmembrane region" description="Helical" evidence="3">
    <location>
        <begin position="61"/>
        <end position="79"/>
    </location>
</feature>
<dbReference type="InterPro" id="IPR029787">
    <property type="entry name" value="Nucleotide_cyclase"/>
</dbReference>
<feature type="transmembrane region" description="Helical" evidence="3">
    <location>
        <begin position="154"/>
        <end position="175"/>
    </location>
</feature>
<feature type="transmembrane region" description="Helical" evidence="3">
    <location>
        <begin position="6"/>
        <end position="28"/>
    </location>
</feature>
<dbReference type="SMART" id="SM00267">
    <property type="entry name" value="GGDEF"/>
    <property type="match status" value="1"/>
</dbReference>
<feature type="domain" description="GGDEF" evidence="4">
    <location>
        <begin position="255"/>
        <end position="388"/>
    </location>
</feature>
<feature type="transmembrane region" description="Helical" evidence="3">
    <location>
        <begin position="35"/>
        <end position="55"/>
    </location>
</feature>
<reference evidence="5 6" key="1">
    <citation type="submission" date="2019-08" db="EMBL/GenBank/DDBJ databases">
        <title>Five species of Acinetobacter isolated from floral nectar and animal pollinators.</title>
        <authorList>
            <person name="Hendry T.A."/>
        </authorList>
    </citation>
    <scope>NUCLEOTIDE SEQUENCE [LARGE SCALE GENOMIC DNA]</scope>
    <source>
        <strain evidence="5 6">MD18.27</strain>
    </source>
</reference>
<dbReference type="NCBIfam" id="TIGR00254">
    <property type="entry name" value="GGDEF"/>
    <property type="match status" value="1"/>
</dbReference>
<dbReference type="InterPro" id="IPR043128">
    <property type="entry name" value="Rev_trsase/Diguanyl_cyclase"/>
</dbReference>
<organism evidence="5 6">
    <name type="scientific">Acinetobacter pollinis</name>
    <dbReference type="NCBI Taxonomy" id="2605270"/>
    <lineage>
        <taxon>Bacteria</taxon>
        <taxon>Pseudomonadati</taxon>
        <taxon>Pseudomonadota</taxon>
        <taxon>Gammaproteobacteria</taxon>
        <taxon>Moraxellales</taxon>
        <taxon>Moraxellaceae</taxon>
        <taxon>Acinetobacter</taxon>
    </lineage>
</organism>
<sequence>MTGILLSVMLAYPLTILLMGILLCLIYFLVAKARYLIYLSIAFGGMSLGIGLQIAHTPDNVSLNVTLSGICFLVFSYFVTQGIVTLEGRKLNQSLCFSILIVSFIIRCTSSLMPSTDLADFMRVFSVYTVLLVFLVLALWHVRHLVFGDILEKIWVFVLVLWFMSLAWRLAYLSYSPEMLRILFLENKNPFYEHFYRLQHIFYLLILSFSVLTLLLAIKRLIRDVNRKSFFDILTGAYNRLGLQHFIEFDLPKLSKFSLIMLDIDFFKEVNSQYGHPIGDAVIKRIVVLIQESMVVNEEKVIRLGGEEFMVILPELDKDRLRKKAEKLRYDIENYDFSEIAVGLNITVSMGIGEYATTQDFQDIYTEIDQKLSYAKTNGRNQVVSCLSS</sequence>
<dbReference type="Pfam" id="PF00990">
    <property type="entry name" value="GGDEF"/>
    <property type="match status" value="1"/>
</dbReference>
<accession>A0ABU6DRM6</accession>
<keyword evidence="3" id="KW-0472">Membrane</keyword>
<feature type="transmembrane region" description="Helical" evidence="3">
    <location>
        <begin position="195"/>
        <end position="218"/>
    </location>
</feature>
<dbReference type="EC" id="2.7.7.65" evidence="1"/>
<keyword evidence="3" id="KW-0812">Transmembrane</keyword>